<keyword evidence="9" id="KW-1185">Reference proteome</keyword>
<dbReference type="AlphaFoldDB" id="A0A5R9L3Y0"/>
<dbReference type="GO" id="GO:0006285">
    <property type="term" value="P:base-excision repair, AP site formation"/>
    <property type="evidence" value="ECO:0007669"/>
    <property type="project" value="TreeGrafter"/>
</dbReference>
<evidence type="ECO:0000256" key="3">
    <source>
        <dbReference type="ARBA" id="ARBA00012000"/>
    </source>
</evidence>
<dbReference type="SUPFAM" id="SSF48150">
    <property type="entry name" value="DNA-glycosylase"/>
    <property type="match status" value="1"/>
</dbReference>
<evidence type="ECO:0000256" key="5">
    <source>
        <dbReference type="ARBA" id="ARBA00022801"/>
    </source>
</evidence>
<dbReference type="InterPro" id="IPR011257">
    <property type="entry name" value="DNA_glycosylase"/>
</dbReference>
<comment type="similarity">
    <text evidence="2">Belongs to the alkylbase DNA glycosidase AlkA family.</text>
</comment>
<keyword evidence="6" id="KW-0234">DNA repair</keyword>
<evidence type="ECO:0000313" key="9">
    <source>
        <dbReference type="Proteomes" id="UP000306402"/>
    </source>
</evidence>
<accession>A0A5R9L3Y0</accession>
<dbReference type="FunFam" id="1.10.340.30:FF:000004">
    <property type="entry name" value="DNA-3-methyladenine glycosylase II"/>
    <property type="match status" value="1"/>
</dbReference>
<keyword evidence="4" id="KW-0227">DNA damage</keyword>
<reference evidence="8 9" key="1">
    <citation type="submission" date="2019-05" db="EMBL/GenBank/DDBJ databases">
        <authorList>
            <person name="Qu J.-H."/>
        </authorList>
    </citation>
    <scope>NUCLEOTIDE SEQUENCE [LARGE SCALE GENOMIC DNA]</scope>
    <source>
        <strain evidence="8 9">T17</strain>
    </source>
</reference>
<dbReference type="Proteomes" id="UP000306402">
    <property type="component" value="Unassembled WGS sequence"/>
</dbReference>
<dbReference type="GO" id="GO:0005737">
    <property type="term" value="C:cytoplasm"/>
    <property type="evidence" value="ECO:0007669"/>
    <property type="project" value="TreeGrafter"/>
</dbReference>
<sequence length="303" mass="34670">MDNDRRVLIPIPALFSFEECLWFLNRNYDDCLHLIKNNTIYKSLALDGELLLIAIKSNGAFLDVSVLEGNVSAEAKDFLTKYVVDWFDMDRNIQPFYDGLLADNRLSYMADAYQGLRVIGIANLFEAICWSIIGQQINLSFAYRLKRRLVERFGEHLEYDNHVYHIFPAAEILAEAEVDELRGMQFSQKKAEYLIGIARAFLDGSLSKEMLLDLPDFEARKKALISHKGIGVWTANYALMKSLKEPEGIPHGDIGLLNALTSHGIIQERSETQKIDALFAQFKGWESYLVFYLWRSLAVKELA</sequence>
<proteinExistence type="inferred from homology"/>
<dbReference type="Gene3D" id="3.30.310.20">
    <property type="entry name" value="DNA-3-methyladenine glycosylase AlkA, N-terminal domain"/>
    <property type="match status" value="1"/>
</dbReference>
<dbReference type="GO" id="GO:0006307">
    <property type="term" value="P:DNA alkylation repair"/>
    <property type="evidence" value="ECO:0007669"/>
    <property type="project" value="TreeGrafter"/>
</dbReference>
<dbReference type="GO" id="GO:0032993">
    <property type="term" value="C:protein-DNA complex"/>
    <property type="evidence" value="ECO:0007669"/>
    <property type="project" value="TreeGrafter"/>
</dbReference>
<dbReference type="Gene3D" id="1.10.340.30">
    <property type="entry name" value="Hypothetical protein, domain 2"/>
    <property type="match status" value="1"/>
</dbReference>
<dbReference type="InterPro" id="IPR003265">
    <property type="entry name" value="HhH-GPD_domain"/>
</dbReference>
<dbReference type="Pfam" id="PF07934">
    <property type="entry name" value="OGG_N"/>
    <property type="match status" value="1"/>
</dbReference>
<comment type="catalytic activity">
    <reaction evidence="1">
        <text>Hydrolysis of alkylated DNA, releasing 3-methyladenine, 3-methylguanine, 7-methylguanine and 7-methyladenine.</text>
        <dbReference type="EC" id="3.2.2.21"/>
    </reaction>
</comment>
<evidence type="ECO:0000256" key="6">
    <source>
        <dbReference type="ARBA" id="ARBA00023204"/>
    </source>
</evidence>
<evidence type="ECO:0000256" key="2">
    <source>
        <dbReference type="ARBA" id="ARBA00010817"/>
    </source>
</evidence>
<evidence type="ECO:0000256" key="4">
    <source>
        <dbReference type="ARBA" id="ARBA00022763"/>
    </source>
</evidence>
<dbReference type="GO" id="GO:0008725">
    <property type="term" value="F:DNA-3-methyladenine glycosylase activity"/>
    <property type="evidence" value="ECO:0007669"/>
    <property type="project" value="TreeGrafter"/>
</dbReference>
<dbReference type="SMART" id="SM00478">
    <property type="entry name" value="ENDO3c"/>
    <property type="match status" value="1"/>
</dbReference>
<dbReference type="RefSeq" id="WP_138364193.1">
    <property type="nucleotide sequence ID" value="NZ_VCEJ01000002.1"/>
</dbReference>
<dbReference type="InterPro" id="IPR051912">
    <property type="entry name" value="Alkylbase_DNA_Glycosylase/TA"/>
</dbReference>
<evidence type="ECO:0000313" key="8">
    <source>
        <dbReference type="EMBL" id="TLV02985.1"/>
    </source>
</evidence>
<dbReference type="GO" id="GO:0043916">
    <property type="term" value="F:DNA-7-methylguanine glycosylase activity"/>
    <property type="evidence" value="ECO:0007669"/>
    <property type="project" value="TreeGrafter"/>
</dbReference>
<dbReference type="InterPro" id="IPR012904">
    <property type="entry name" value="OGG_N"/>
</dbReference>
<dbReference type="EC" id="3.2.2.21" evidence="3"/>
<comment type="caution">
    <text evidence="8">The sequence shown here is derived from an EMBL/GenBank/DDBJ whole genome shotgun (WGS) entry which is preliminary data.</text>
</comment>
<dbReference type="OrthoDB" id="9785929at2"/>
<dbReference type="GO" id="GO:0032131">
    <property type="term" value="F:alkylated DNA binding"/>
    <property type="evidence" value="ECO:0007669"/>
    <property type="project" value="TreeGrafter"/>
</dbReference>
<protein>
    <recommendedName>
        <fullName evidence="3">DNA-3-methyladenine glycosylase II</fullName>
        <ecNumber evidence="3">3.2.2.21</ecNumber>
    </recommendedName>
</protein>
<dbReference type="PANTHER" id="PTHR43003">
    <property type="entry name" value="DNA-3-METHYLADENINE GLYCOSYLASE"/>
    <property type="match status" value="1"/>
</dbReference>
<feature type="domain" description="HhH-GPD" evidence="7">
    <location>
        <begin position="133"/>
        <end position="298"/>
    </location>
</feature>
<organism evidence="8 9">
    <name type="scientific">Dyadobacter luticola</name>
    <dbReference type="NCBI Taxonomy" id="1979387"/>
    <lineage>
        <taxon>Bacteria</taxon>
        <taxon>Pseudomonadati</taxon>
        <taxon>Bacteroidota</taxon>
        <taxon>Cytophagia</taxon>
        <taxon>Cytophagales</taxon>
        <taxon>Spirosomataceae</taxon>
        <taxon>Dyadobacter</taxon>
    </lineage>
</organism>
<name>A0A5R9L3Y0_9BACT</name>
<keyword evidence="5" id="KW-0378">Hydrolase</keyword>
<evidence type="ECO:0000256" key="1">
    <source>
        <dbReference type="ARBA" id="ARBA00000086"/>
    </source>
</evidence>
<evidence type="ECO:0000259" key="7">
    <source>
        <dbReference type="SMART" id="SM00478"/>
    </source>
</evidence>
<dbReference type="CDD" id="cd00056">
    <property type="entry name" value="ENDO3c"/>
    <property type="match status" value="1"/>
</dbReference>
<dbReference type="EMBL" id="VCEJ01000002">
    <property type="protein sequence ID" value="TLV02985.1"/>
    <property type="molecule type" value="Genomic_DNA"/>
</dbReference>
<dbReference type="InterPro" id="IPR037046">
    <property type="entry name" value="AlkA_N_sf"/>
</dbReference>
<gene>
    <name evidence="8" type="ORF">FEN17_05065</name>
</gene>
<dbReference type="Pfam" id="PF00730">
    <property type="entry name" value="HhH-GPD"/>
    <property type="match status" value="1"/>
</dbReference>
<dbReference type="PANTHER" id="PTHR43003:SF12">
    <property type="entry name" value="DNA-3-METHYLADENINE GLYCOSYLASE"/>
    <property type="match status" value="1"/>
</dbReference>